<dbReference type="EMBL" id="BGZK01001815">
    <property type="protein sequence ID" value="GBP86766.1"/>
    <property type="molecule type" value="Genomic_DNA"/>
</dbReference>
<evidence type="ECO:0000313" key="2">
    <source>
        <dbReference type="Proteomes" id="UP000299102"/>
    </source>
</evidence>
<name>A0A4C1ZDW9_EUMVA</name>
<evidence type="ECO:0000313" key="1">
    <source>
        <dbReference type="EMBL" id="GBP86766.1"/>
    </source>
</evidence>
<accession>A0A4C1ZDW9</accession>
<comment type="caution">
    <text evidence="1">The sequence shown here is derived from an EMBL/GenBank/DDBJ whole genome shotgun (WGS) entry which is preliminary data.</text>
</comment>
<dbReference type="OrthoDB" id="10017160at2759"/>
<organism evidence="1 2">
    <name type="scientific">Eumeta variegata</name>
    <name type="common">Bagworm moth</name>
    <name type="synonym">Eumeta japonica</name>
    <dbReference type="NCBI Taxonomy" id="151549"/>
    <lineage>
        <taxon>Eukaryota</taxon>
        <taxon>Metazoa</taxon>
        <taxon>Ecdysozoa</taxon>
        <taxon>Arthropoda</taxon>
        <taxon>Hexapoda</taxon>
        <taxon>Insecta</taxon>
        <taxon>Pterygota</taxon>
        <taxon>Neoptera</taxon>
        <taxon>Endopterygota</taxon>
        <taxon>Lepidoptera</taxon>
        <taxon>Glossata</taxon>
        <taxon>Ditrysia</taxon>
        <taxon>Tineoidea</taxon>
        <taxon>Psychidae</taxon>
        <taxon>Oiketicinae</taxon>
        <taxon>Eumeta</taxon>
    </lineage>
</organism>
<evidence type="ECO:0008006" key="3">
    <source>
        <dbReference type="Google" id="ProtNLM"/>
    </source>
</evidence>
<gene>
    <name evidence="1" type="ORF">EVAR_66674_1</name>
</gene>
<keyword evidence="2" id="KW-1185">Reference proteome</keyword>
<proteinExistence type="predicted"/>
<reference evidence="1 2" key="1">
    <citation type="journal article" date="2019" name="Commun. Biol.">
        <title>The bagworm genome reveals a unique fibroin gene that provides high tensile strength.</title>
        <authorList>
            <person name="Kono N."/>
            <person name="Nakamura H."/>
            <person name="Ohtoshi R."/>
            <person name="Tomita M."/>
            <person name="Numata K."/>
            <person name="Arakawa K."/>
        </authorList>
    </citation>
    <scope>NUCLEOTIDE SEQUENCE [LARGE SCALE GENOMIC DNA]</scope>
</reference>
<sequence length="141" mass="16768">MQDEYLQLFAEFKCDRVNLSDEFCDGHPFTAVNNKNIDAVRRMLETDRHETYHETRAFLGISLRIQSMLHKHLGMKKLCSRWIPHSFTEAQNQPHHLYNAMFTKFRKERQIGVVHSNRWQNVDLLLRPQNKEAINSMSLLN</sequence>
<protein>
    <recommendedName>
        <fullName evidence="3">Histone-lysine N-methyltransferase SETMAR</fullName>
    </recommendedName>
</protein>
<dbReference type="Proteomes" id="UP000299102">
    <property type="component" value="Unassembled WGS sequence"/>
</dbReference>
<dbReference type="AlphaFoldDB" id="A0A4C1ZDW9"/>